<dbReference type="InterPro" id="IPR029063">
    <property type="entry name" value="SAM-dependent_MTases_sf"/>
</dbReference>
<accession>M1WAF8</accession>
<dbReference type="PANTHER" id="PTHR43591:SF10">
    <property type="entry name" value="ABC TRANSMEMBRANE TYPE-1 DOMAIN-CONTAINING PROTEIN-RELATED"/>
    <property type="match status" value="1"/>
</dbReference>
<dbReference type="Proteomes" id="UP000016801">
    <property type="component" value="Unassembled WGS sequence"/>
</dbReference>
<gene>
    <name evidence="2" type="ORF">CPUR_06918</name>
</gene>
<dbReference type="Pfam" id="PF13489">
    <property type="entry name" value="Methyltransf_23"/>
    <property type="match status" value="1"/>
</dbReference>
<dbReference type="CDD" id="cd02440">
    <property type="entry name" value="AdoMet_MTases"/>
    <property type="match status" value="1"/>
</dbReference>
<keyword evidence="3" id="KW-1185">Reference proteome</keyword>
<evidence type="ECO:0000256" key="1">
    <source>
        <dbReference type="ARBA" id="ARBA00038158"/>
    </source>
</evidence>
<sequence length="403" mass="45765">MSTASQKIEQRPSQAEGDLIAAAVVPADDQNDIDSIYSETQSSTASLASSILEYRQSNGRTYHSDKFTTNYFLPNDDQQLESDKLCHHYLTILLDDKLFLAPLEKEKIHRVLDVGTGSGVWAIEFGDLFPNASVIGTDLSPCQPQWVPPNVRFEVDDASLEWTWDENHFDFIHIRYILGGIQDWTALLKEAYRCCAPGGWVQSAEIDLDFRSDDGSTELEPVLATYGDLFREGGRILNRPFFLQEIQQQAFDEAGFVEKTVARYKIPIGPWAKDPKLAEVGRFTAAALENDLQGYTQMVWQNVPKTPADEYHVWLANMRKAIRNPKVHSYLTVHIVYGLEHPKVLAFLKRLRPAFTPPTRRAIANKYLDRAYASMKTKFDETLIIRWARNSPVCEFTPAVSLE</sequence>
<dbReference type="GO" id="GO:0008168">
    <property type="term" value="F:methyltransferase activity"/>
    <property type="evidence" value="ECO:0007669"/>
    <property type="project" value="TreeGrafter"/>
</dbReference>
<proteinExistence type="inferred from homology"/>
<dbReference type="HOGENOM" id="CLU_010595_0_0_1"/>
<reference evidence="2 3" key="1">
    <citation type="journal article" date="2013" name="PLoS Genet.">
        <title>Plant-symbiotic fungi as chemical engineers: Multi-genome analysis of the Clavicipitaceae reveals dynamics of alkaloid loci.</title>
        <authorList>
            <person name="Schardl C.L."/>
            <person name="Young C.A."/>
            <person name="Hesse U."/>
            <person name="Amyotte S.G."/>
            <person name="Andreeva K."/>
            <person name="Calie P.J."/>
            <person name="Fleetwood D.J."/>
            <person name="Haws D.C."/>
            <person name="Moore N."/>
            <person name="Oeser B."/>
            <person name="Panaccione D.G."/>
            <person name="Schweri K.K."/>
            <person name="Voisey C.R."/>
            <person name="Farman M.L."/>
            <person name="Jaromczyk J.W."/>
            <person name="Roe B.A."/>
            <person name="O'Sullivan D.M."/>
            <person name="Scott B."/>
            <person name="Tudzynski P."/>
            <person name="An Z."/>
            <person name="Arnaoudova E.G."/>
            <person name="Bullock C.T."/>
            <person name="Charlton N.D."/>
            <person name="Chen L."/>
            <person name="Cox M."/>
            <person name="Dinkins R.D."/>
            <person name="Florea S."/>
            <person name="Glenn A.E."/>
            <person name="Gordon A."/>
            <person name="Gueldener U."/>
            <person name="Harris D.R."/>
            <person name="Hollin W."/>
            <person name="Jaromczyk J."/>
            <person name="Johnson R.D."/>
            <person name="Khan A.K."/>
            <person name="Leistner E."/>
            <person name="Leuchtmann A."/>
            <person name="Li C."/>
            <person name="Liu J."/>
            <person name="Liu J."/>
            <person name="Liu M."/>
            <person name="Mace W."/>
            <person name="Machado C."/>
            <person name="Nagabhyru P."/>
            <person name="Pan J."/>
            <person name="Schmid J."/>
            <person name="Sugawara K."/>
            <person name="Steiner U."/>
            <person name="Takach J.E."/>
            <person name="Tanaka E."/>
            <person name="Webb J.S."/>
            <person name="Wilson E.V."/>
            <person name="Wiseman J.L."/>
            <person name="Yoshida R."/>
            <person name="Zeng Z."/>
        </authorList>
    </citation>
    <scope>NUCLEOTIDE SEQUENCE [LARGE SCALE GENOMIC DNA]</scope>
    <source>
        <strain evidence="2 3">20.1</strain>
    </source>
</reference>
<evidence type="ECO:0000313" key="2">
    <source>
        <dbReference type="EMBL" id="CCE32995.1"/>
    </source>
</evidence>
<dbReference type="AlphaFoldDB" id="M1WAF8"/>
<organism evidence="2 3">
    <name type="scientific">Claviceps purpurea (strain 20.1)</name>
    <name type="common">Ergot fungus</name>
    <name type="synonym">Sphacelia segetum</name>
    <dbReference type="NCBI Taxonomy" id="1111077"/>
    <lineage>
        <taxon>Eukaryota</taxon>
        <taxon>Fungi</taxon>
        <taxon>Dikarya</taxon>
        <taxon>Ascomycota</taxon>
        <taxon>Pezizomycotina</taxon>
        <taxon>Sordariomycetes</taxon>
        <taxon>Hypocreomycetidae</taxon>
        <taxon>Hypocreales</taxon>
        <taxon>Clavicipitaceae</taxon>
        <taxon>Claviceps</taxon>
    </lineage>
</organism>
<comment type="similarity">
    <text evidence="1">Belongs to the methyltransferase superfamily. LaeA methyltransferase family.</text>
</comment>
<evidence type="ECO:0008006" key="4">
    <source>
        <dbReference type="Google" id="ProtNLM"/>
    </source>
</evidence>
<dbReference type="eggNOG" id="ENOG502S8W5">
    <property type="taxonomic scope" value="Eukaryota"/>
</dbReference>
<comment type="caution">
    <text evidence="2">The sequence shown here is derived from an EMBL/GenBank/DDBJ whole genome shotgun (WGS) entry which is preliminary data.</text>
</comment>
<evidence type="ECO:0000313" key="3">
    <source>
        <dbReference type="Proteomes" id="UP000016801"/>
    </source>
</evidence>
<dbReference type="Gene3D" id="3.40.50.150">
    <property type="entry name" value="Vaccinia Virus protein VP39"/>
    <property type="match status" value="1"/>
</dbReference>
<name>M1WAF8_CLAP2</name>
<dbReference type="EMBL" id="CAGA01000049">
    <property type="protein sequence ID" value="CCE32995.1"/>
    <property type="molecule type" value="Genomic_DNA"/>
</dbReference>
<dbReference type="SUPFAM" id="SSF53335">
    <property type="entry name" value="S-adenosyl-L-methionine-dependent methyltransferases"/>
    <property type="match status" value="1"/>
</dbReference>
<protein>
    <recommendedName>
        <fullName evidence="4">TAM domain methyltransferase</fullName>
    </recommendedName>
</protein>
<dbReference type="OrthoDB" id="2013972at2759"/>
<dbReference type="VEuPathDB" id="FungiDB:CPUR_06918"/>
<dbReference type="PANTHER" id="PTHR43591">
    <property type="entry name" value="METHYLTRANSFERASE"/>
    <property type="match status" value="1"/>
</dbReference>
<dbReference type="STRING" id="1111077.M1WAF8"/>